<dbReference type="Proteomes" id="UP000070497">
    <property type="component" value="Unassembled WGS sequence"/>
</dbReference>
<protein>
    <recommendedName>
        <fullName evidence="3">DUF961 domain-containing protein</fullName>
    </recommendedName>
</protein>
<name>A0A139P5F5_STROR</name>
<organism evidence="1 2">
    <name type="scientific">Streptococcus oralis</name>
    <dbReference type="NCBI Taxonomy" id="1303"/>
    <lineage>
        <taxon>Bacteria</taxon>
        <taxon>Bacillati</taxon>
        <taxon>Bacillota</taxon>
        <taxon>Bacilli</taxon>
        <taxon>Lactobacillales</taxon>
        <taxon>Streptococcaceae</taxon>
        <taxon>Streptococcus</taxon>
    </lineage>
</organism>
<evidence type="ECO:0008006" key="3">
    <source>
        <dbReference type="Google" id="ProtNLM"/>
    </source>
</evidence>
<reference evidence="1 2" key="1">
    <citation type="submission" date="2016-01" db="EMBL/GenBank/DDBJ databases">
        <title>Highly variable Streptococcus oralis are common among viridans streptococci isolated from primates.</title>
        <authorList>
            <person name="Denapaite D."/>
            <person name="Rieger M."/>
            <person name="Koendgen S."/>
            <person name="Brueckner R."/>
            <person name="Ochigava I."/>
            <person name="Kappeler P."/>
            <person name="Maetz-Rensing K."/>
            <person name="Leendertz F."/>
            <person name="Hakenbeck R."/>
        </authorList>
    </citation>
    <scope>NUCLEOTIDE SEQUENCE [LARGE SCALE GENOMIC DNA]</scope>
    <source>
        <strain evidence="1 2">DD14</strain>
    </source>
</reference>
<dbReference type="PATRIC" id="fig|1303.77.peg.571"/>
<comment type="caution">
    <text evidence="1">The sequence shown here is derived from an EMBL/GenBank/DDBJ whole genome shotgun (WGS) entry which is preliminary data.</text>
</comment>
<dbReference type="RefSeq" id="WP_061417951.1">
    <property type="nucleotide sequence ID" value="NZ_KQ969337.1"/>
</dbReference>
<proteinExistence type="predicted"/>
<dbReference type="AlphaFoldDB" id="A0A139P5F5"/>
<evidence type="ECO:0000313" key="1">
    <source>
        <dbReference type="EMBL" id="KXT83441.1"/>
    </source>
</evidence>
<gene>
    <name evidence="1" type="ORF">SORDD14_00493</name>
</gene>
<sequence length="119" mass="13691">MAFFKKTNGYSASLAEQALSDEVVKLAGKQLEIQFEFEKTGEFVNGKEKMKRTDNIQSYQVYVATDNHNPFKIKFLPEHKPNLSKIDIGDIVEFEDLEAFENQYGQLYFRATGIQKKGK</sequence>
<evidence type="ECO:0000313" key="2">
    <source>
        <dbReference type="Proteomes" id="UP000070497"/>
    </source>
</evidence>
<accession>A0A139P5F5</accession>
<dbReference type="EMBL" id="LQRI01000090">
    <property type="protein sequence ID" value="KXT83441.1"/>
    <property type="molecule type" value="Genomic_DNA"/>
</dbReference>